<proteinExistence type="predicted"/>
<reference evidence="1 2" key="1">
    <citation type="journal article" date="2013" name="PLoS Genet.">
        <title>The genome and development-dependent transcriptomes of Pyronema confluens: a window into fungal evolution.</title>
        <authorList>
            <person name="Traeger S."/>
            <person name="Altegoer F."/>
            <person name="Freitag M."/>
            <person name="Gabaldon T."/>
            <person name="Kempken F."/>
            <person name="Kumar A."/>
            <person name="Marcet-Houben M."/>
            <person name="Poggeler S."/>
            <person name="Stajich J.E."/>
            <person name="Nowrousian M."/>
        </authorList>
    </citation>
    <scope>NUCLEOTIDE SEQUENCE [LARGE SCALE GENOMIC DNA]</scope>
    <source>
        <strain evidence="2">CBS 100304</strain>
        <tissue evidence="1">Vegetative mycelium</tissue>
    </source>
</reference>
<evidence type="ECO:0000313" key="1">
    <source>
        <dbReference type="EMBL" id="CCX06320.1"/>
    </source>
</evidence>
<dbReference type="EMBL" id="HF935285">
    <property type="protein sequence ID" value="CCX06320.1"/>
    <property type="molecule type" value="Genomic_DNA"/>
</dbReference>
<gene>
    <name evidence="1" type="ORF">PCON_05907</name>
</gene>
<accession>U4KXS4</accession>
<name>U4KXS4_PYROM</name>
<organism evidence="1 2">
    <name type="scientific">Pyronema omphalodes (strain CBS 100304)</name>
    <name type="common">Pyronema confluens</name>
    <dbReference type="NCBI Taxonomy" id="1076935"/>
    <lineage>
        <taxon>Eukaryota</taxon>
        <taxon>Fungi</taxon>
        <taxon>Dikarya</taxon>
        <taxon>Ascomycota</taxon>
        <taxon>Pezizomycotina</taxon>
        <taxon>Pezizomycetes</taxon>
        <taxon>Pezizales</taxon>
        <taxon>Pyronemataceae</taxon>
        <taxon>Pyronema</taxon>
    </lineage>
</organism>
<evidence type="ECO:0000313" key="2">
    <source>
        <dbReference type="Proteomes" id="UP000018144"/>
    </source>
</evidence>
<protein>
    <submittedName>
        <fullName evidence="1">Uncharacterized protein</fullName>
    </submittedName>
</protein>
<dbReference type="AlphaFoldDB" id="U4KXS4"/>
<dbReference type="Proteomes" id="UP000018144">
    <property type="component" value="Unassembled WGS sequence"/>
</dbReference>
<sequence>MCCSNAHKAGGNPKHFPFFLPSLTRRTTSIPAQGSMLCSPLPSQVSEEPGKFACFLPACSIYI</sequence>
<keyword evidence="2" id="KW-1185">Reference proteome</keyword>